<dbReference type="EMBL" id="CP046268">
    <property type="protein sequence ID" value="QMV14672.1"/>
    <property type="molecule type" value="Genomic_DNA"/>
</dbReference>
<accession>A0ABX6R067</accession>
<sequence>MFERVVLRRSLDGPAITIGEIAEALLFYQSVHIVLDNSSLIGLTKAIGIQNVLKLLALPDIKATYIEEITGTQTIQTPIGPEYSLIAFMIKEHPNFGQLNTKKRRLEFNLMTHGYTKSESKRYAEKLKRYVSYKQLGDDYYVKGGVIPVARVDLFDNEYVKKASEIIAQRMLESHPLPSDFCFQIIPKGDKFRVDTNLDFDLVSSIQQAKDEKAGQYTPAHLLSEMLNASISLIFAGHYGGDFYTSETESKLIQIRQKYLLKRFHLDRSEIDNFYSVTLSGYPTIVEAINHGERSFEEFLELLASARKFKKWLKGKSPDETLIANYLEDITSSTSWLNRLPGKIFRYFISVGVGVIAPSYGIVLSAGDSFFLDRLISGWKPNQFITEKVQPFVDPDIEG</sequence>
<gene>
    <name evidence="1" type="ORF">Vspart_01933</name>
</gene>
<evidence type="ECO:0000313" key="2">
    <source>
        <dbReference type="Proteomes" id="UP000515264"/>
    </source>
</evidence>
<organism evidence="1 2">
    <name type="scientific">Vibrio spartinae</name>
    <dbReference type="NCBI Taxonomy" id="1918945"/>
    <lineage>
        <taxon>Bacteria</taxon>
        <taxon>Pseudomonadati</taxon>
        <taxon>Pseudomonadota</taxon>
        <taxon>Gammaproteobacteria</taxon>
        <taxon>Vibrionales</taxon>
        <taxon>Vibrionaceae</taxon>
        <taxon>Vibrio</taxon>
    </lineage>
</organism>
<protein>
    <submittedName>
        <fullName evidence="1">Uncharacterized protein</fullName>
    </submittedName>
</protein>
<proteinExistence type="predicted"/>
<dbReference type="RefSeq" id="WP_182287429.1">
    <property type="nucleotide sequence ID" value="NZ_CP046268.1"/>
</dbReference>
<evidence type="ECO:0000313" key="1">
    <source>
        <dbReference type="EMBL" id="QMV14672.1"/>
    </source>
</evidence>
<keyword evidence="2" id="KW-1185">Reference proteome</keyword>
<reference evidence="1 2" key="1">
    <citation type="journal article" date="2020" name="J. Nat. Prod.">
        <title>Genomics-Metabolomics Profiling Disclosed Marine Vibrio spartinae 3.6 as a Producer of a New Branched Side Chain Prodigiosin.</title>
        <authorList>
            <person name="Vitale G.A."/>
            <person name="Sciarretta M."/>
            <person name="Palma Esposito F."/>
            <person name="January G.G."/>
            <person name="Giaccio M."/>
            <person name="Bunk B."/>
            <person name="Sproer C."/>
            <person name="Bajerski F."/>
            <person name="Power D."/>
            <person name="Festa C."/>
            <person name="Monti M.C."/>
            <person name="D'Auria M.V."/>
            <person name="de Pascale D."/>
        </authorList>
    </citation>
    <scope>NUCLEOTIDE SEQUENCE [LARGE SCALE GENOMIC DNA]</scope>
    <source>
        <strain evidence="1 2">3.6</strain>
    </source>
</reference>
<dbReference type="Proteomes" id="UP000515264">
    <property type="component" value="Chromosome 1"/>
</dbReference>
<name>A0ABX6R067_9VIBR</name>